<organism evidence="9 10">
    <name type="scientific">Sclerotinia borealis (strain F-4128)</name>
    <dbReference type="NCBI Taxonomy" id="1432307"/>
    <lineage>
        <taxon>Eukaryota</taxon>
        <taxon>Fungi</taxon>
        <taxon>Dikarya</taxon>
        <taxon>Ascomycota</taxon>
        <taxon>Pezizomycotina</taxon>
        <taxon>Leotiomycetes</taxon>
        <taxon>Helotiales</taxon>
        <taxon>Sclerotiniaceae</taxon>
        <taxon>Sclerotinia</taxon>
    </lineage>
</organism>
<evidence type="ECO:0000256" key="5">
    <source>
        <dbReference type="ARBA" id="ARBA00022490"/>
    </source>
</evidence>
<evidence type="ECO:0000256" key="3">
    <source>
        <dbReference type="ARBA" id="ARBA00009834"/>
    </source>
</evidence>
<dbReference type="PANTHER" id="PTHR12806:SF0">
    <property type="entry name" value="VACUOLAR-SORTING PROTEIN SNF8"/>
    <property type="match status" value="1"/>
</dbReference>
<evidence type="ECO:0000256" key="7">
    <source>
        <dbReference type="ARBA" id="ARBA00022927"/>
    </source>
</evidence>
<dbReference type="FunFam" id="1.10.10.10:FF:000397">
    <property type="entry name" value="Vacuolar-sorting protein SNF8"/>
    <property type="match status" value="1"/>
</dbReference>
<dbReference type="InterPro" id="IPR040608">
    <property type="entry name" value="Snf8/Vps36"/>
</dbReference>
<dbReference type="InterPro" id="IPR036390">
    <property type="entry name" value="WH_DNA-bd_sf"/>
</dbReference>
<dbReference type="PANTHER" id="PTHR12806">
    <property type="entry name" value="EAP30 SUBUNIT OF ELL COMPLEX"/>
    <property type="match status" value="1"/>
</dbReference>
<dbReference type="InterPro" id="IPR036388">
    <property type="entry name" value="WH-like_DNA-bd_sf"/>
</dbReference>
<evidence type="ECO:0000256" key="1">
    <source>
        <dbReference type="ARBA" id="ARBA00004481"/>
    </source>
</evidence>
<dbReference type="GO" id="GO:0043328">
    <property type="term" value="P:protein transport to vacuole involved in ubiquitin-dependent protein catabolic process via the multivesicular body sorting pathway"/>
    <property type="evidence" value="ECO:0007669"/>
    <property type="project" value="TreeGrafter"/>
</dbReference>
<dbReference type="Gene3D" id="6.10.140.180">
    <property type="match status" value="1"/>
</dbReference>
<evidence type="ECO:0000256" key="2">
    <source>
        <dbReference type="ARBA" id="ARBA00004496"/>
    </source>
</evidence>
<comment type="caution">
    <text evidence="9">The sequence shown here is derived from an EMBL/GenBank/DDBJ whole genome shotgun (WGS) entry which is preliminary data.</text>
</comment>
<protein>
    <submittedName>
        <fullName evidence="9">EAP30/Vps36 family protein</fullName>
    </submittedName>
</protein>
<keyword evidence="10" id="KW-1185">Reference proteome</keyword>
<keyword evidence="7" id="KW-0653">Protein transport</keyword>
<reference evidence="9 10" key="1">
    <citation type="journal article" date="2014" name="Genome Announc.">
        <title>Draft genome sequence of Sclerotinia borealis, a psychrophilic plant pathogenic fungus.</title>
        <authorList>
            <person name="Mardanov A.V."/>
            <person name="Beletsky A.V."/>
            <person name="Kadnikov V.V."/>
            <person name="Ignatov A.N."/>
            <person name="Ravin N.V."/>
        </authorList>
    </citation>
    <scope>NUCLEOTIDE SEQUENCE [LARGE SCALE GENOMIC DNA]</scope>
    <source>
        <strain evidence="10">F-4157</strain>
    </source>
</reference>
<dbReference type="GO" id="GO:0000814">
    <property type="term" value="C:ESCRT II complex"/>
    <property type="evidence" value="ECO:0007669"/>
    <property type="project" value="InterPro"/>
</dbReference>
<dbReference type="AlphaFoldDB" id="W9CTB2"/>
<dbReference type="STRING" id="1432307.W9CTB2"/>
<evidence type="ECO:0000256" key="4">
    <source>
        <dbReference type="ARBA" id="ARBA00022448"/>
    </source>
</evidence>
<proteinExistence type="inferred from homology"/>
<evidence type="ECO:0000256" key="6">
    <source>
        <dbReference type="ARBA" id="ARBA00022753"/>
    </source>
</evidence>
<keyword evidence="5" id="KW-0963">Cytoplasm</keyword>
<evidence type="ECO:0000313" key="10">
    <source>
        <dbReference type="Proteomes" id="UP000019487"/>
    </source>
</evidence>
<keyword evidence="8" id="KW-0472">Membrane</keyword>
<dbReference type="OrthoDB" id="283883at2759"/>
<keyword evidence="6" id="KW-0967">Endosome</keyword>
<evidence type="ECO:0000256" key="8">
    <source>
        <dbReference type="ARBA" id="ARBA00023136"/>
    </source>
</evidence>
<dbReference type="Pfam" id="PF04157">
    <property type="entry name" value="EAP30"/>
    <property type="match status" value="1"/>
</dbReference>
<name>W9CTB2_SCLBF</name>
<comment type="similarity">
    <text evidence="3">Belongs to the SNF8 family.</text>
</comment>
<evidence type="ECO:0000313" key="9">
    <source>
        <dbReference type="EMBL" id="ESZ99353.1"/>
    </source>
</evidence>
<dbReference type="SUPFAM" id="SSF46785">
    <property type="entry name" value="Winged helix' DNA-binding domain"/>
    <property type="match status" value="2"/>
</dbReference>
<accession>W9CTB2</accession>
<dbReference type="InterPro" id="IPR016689">
    <property type="entry name" value="ESCRT-2_cplx_Snf8"/>
</dbReference>
<dbReference type="Proteomes" id="UP000019487">
    <property type="component" value="Unassembled WGS sequence"/>
</dbReference>
<comment type="subcellular location">
    <subcellularLocation>
        <location evidence="2">Cytoplasm</location>
    </subcellularLocation>
    <subcellularLocation>
        <location evidence="1">Endosome membrane</location>
        <topology evidence="1">Peripheral membrane protein</topology>
    </subcellularLocation>
</comment>
<dbReference type="HOGENOM" id="CLU_070147_0_0_1"/>
<keyword evidence="4" id="KW-0813">Transport</keyword>
<dbReference type="Gene3D" id="1.10.10.10">
    <property type="entry name" value="Winged helix-like DNA-binding domain superfamily/Winged helix DNA-binding domain"/>
    <property type="match status" value="2"/>
</dbReference>
<sequence length="322" mass="35761">MIRVPEPPNSAPILQRPKTPETTAIQIKSEYQLLAPDHNLRRYPYRKSISCETSNQYHKIVVTMSRKGVGLAAFDRSRITSAQYASHGNNLRSSHSTSLATQLSVFRSLLQQFAQTHAKDIRSNPTFRAEFARMCSAIGVDPLASSNNAGGKDGSGSFWAQMLGTSVNDFYFELAVRVVEVCGATREENGGLIGVKEVKDRIMSTRMEGGAEITDDDILRAVTTLKPLGSSYSTITVGHKIYIRSIPKELNTDQSAVLETAQLLGYVSVSMLMLNLQWPRARAKTAIEDLVSDSMLWVDKQSDEWEYWSPGFMLEVDESENA</sequence>
<gene>
    <name evidence="9" type="ORF">SBOR_0278</name>
</gene>
<dbReference type="FunFam" id="1.10.10.10:FF:000085">
    <property type="entry name" value="Vacuolar-sorting protein SNF8"/>
    <property type="match status" value="1"/>
</dbReference>
<dbReference type="EMBL" id="AYSA01000008">
    <property type="protein sequence ID" value="ESZ99353.1"/>
    <property type="molecule type" value="Genomic_DNA"/>
</dbReference>